<dbReference type="Pfam" id="PF08532">
    <property type="entry name" value="Glyco_hydro_42M"/>
    <property type="match status" value="1"/>
</dbReference>
<dbReference type="EMBL" id="BDQX01000171">
    <property type="protein sequence ID" value="GBG08478.1"/>
    <property type="molecule type" value="Genomic_DNA"/>
</dbReference>
<dbReference type="GO" id="GO:0004565">
    <property type="term" value="F:beta-galactosidase activity"/>
    <property type="evidence" value="ECO:0007669"/>
    <property type="project" value="UniProtKB-EC"/>
</dbReference>
<dbReference type="GO" id="GO:0046872">
    <property type="term" value="F:metal ion binding"/>
    <property type="evidence" value="ECO:0007669"/>
    <property type="project" value="UniProtKB-KW"/>
</dbReference>
<evidence type="ECO:0000256" key="9">
    <source>
        <dbReference type="PIRSR" id="PIRSR001084-3"/>
    </source>
</evidence>
<keyword evidence="5 6" id="KW-0326">Glycosidase</keyword>
<dbReference type="InterPro" id="IPR003476">
    <property type="entry name" value="Glyco_hydro_42"/>
</dbReference>
<evidence type="ECO:0000256" key="4">
    <source>
        <dbReference type="ARBA" id="ARBA00022801"/>
    </source>
</evidence>
<feature type="domain" description="Beta-galactosidase trimerisation" evidence="11">
    <location>
        <begin position="403"/>
        <end position="613"/>
    </location>
</feature>
<evidence type="ECO:0000256" key="7">
    <source>
        <dbReference type="PIRSR" id="PIRSR001084-1"/>
    </source>
</evidence>
<dbReference type="CDD" id="cd03143">
    <property type="entry name" value="A4_beta-galactosidase_middle_domain"/>
    <property type="match status" value="1"/>
</dbReference>
<dbReference type="InterPro" id="IPR029062">
    <property type="entry name" value="Class_I_gatase-like"/>
</dbReference>
<reference evidence="13 14" key="1">
    <citation type="submission" date="2017-08" db="EMBL/GenBank/DDBJ databases">
        <title>Substantial Increase in Enzyme Production by Combined Drug-Resistance Mutations in Paenibacillus agaridevorans.</title>
        <authorList>
            <person name="Tanaka Y."/>
            <person name="Funane K."/>
            <person name="Hosaka T."/>
            <person name="Shiwa Y."/>
            <person name="Fujita N."/>
            <person name="Miyazaki T."/>
            <person name="Yoshikawa H."/>
            <person name="Murakami K."/>
            <person name="Kasahara K."/>
            <person name="Inaoka T."/>
            <person name="Hiraga Y."/>
            <person name="Ochi K."/>
        </authorList>
    </citation>
    <scope>NUCLEOTIDE SEQUENCE [LARGE SCALE GENOMIC DNA]</scope>
    <source>
        <strain evidence="13 14">T-3040</strain>
    </source>
</reference>
<feature type="binding site" evidence="9">
    <location>
        <position position="115"/>
    </location>
    <ligand>
        <name>Zn(2+)</name>
        <dbReference type="ChEBI" id="CHEBI:29105"/>
    </ligand>
</feature>
<dbReference type="PANTHER" id="PTHR36447">
    <property type="entry name" value="BETA-GALACTOSIDASE GANA"/>
    <property type="match status" value="1"/>
</dbReference>
<evidence type="ECO:0000256" key="1">
    <source>
        <dbReference type="ARBA" id="ARBA00001412"/>
    </source>
</evidence>
<keyword evidence="14" id="KW-1185">Reference proteome</keyword>
<evidence type="ECO:0000256" key="3">
    <source>
        <dbReference type="ARBA" id="ARBA00012756"/>
    </source>
</evidence>
<dbReference type="RefSeq" id="WP_108993417.1">
    <property type="nucleotide sequence ID" value="NZ_BDQX01000171.1"/>
</dbReference>
<organism evidence="13 14">
    <name type="scientific">Paenibacillus agaridevorans</name>
    <dbReference type="NCBI Taxonomy" id="171404"/>
    <lineage>
        <taxon>Bacteria</taxon>
        <taxon>Bacillati</taxon>
        <taxon>Bacillota</taxon>
        <taxon>Bacilli</taxon>
        <taxon>Bacillales</taxon>
        <taxon>Paenibacillaceae</taxon>
        <taxon>Paenibacillus</taxon>
    </lineage>
</organism>
<feature type="binding site" evidence="8">
    <location>
        <position position="149"/>
    </location>
    <ligand>
        <name>substrate</name>
    </ligand>
</feature>
<name>A0A2R5ETV0_9BACL</name>
<evidence type="ECO:0000256" key="8">
    <source>
        <dbReference type="PIRSR" id="PIRSR001084-2"/>
    </source>
</evidence>
<dbReference type="SUPFAM" id="SSF52317">
    <property type="entry name" value="Class I glutamine amidotransferase-like"/>
    <property type="match status" value="1"/>
</dbReference>
<protein>
    <recommendedName>
        <fullName evidence="3 6">Beta-galactosidase</fullName>
        <shortName evidence="6">Beta-gal</shortName>
        <ecNumber evidence="3 6">3.2.1.23</ecNumber>
    </recommendedName>
</protein>
<comment type="caution">
    <text evidence="13">The sequence shown here is derived from an EMBL/GenBank/DDBJ whole genome shotgun (WGS) entry which is preliminary data.</text>
</comment>
<evidence type="ECO:0000313" key="13">
    <source>
        <dbReference type="EMBL" id="GBG08478.1"/>
    </source>
</evidence>
<keyword evidence="9" id="KW-0479">Metal-binding</keyword>
<dbReference type="GO" id="GO:0006012">
    <property type="term" value="P:galactose metabolic process"/>
    <property type="evidence" value="ECO:0007669"/>
    <property type="project" value="InterPro"/>
</dbReference>
<dbReference type="PANTHER" id="PTHR36447:SF1">
    <property type="entry name" value="BETA-GALACTOSIDASE GANA"/>
    <property type="match status" value="1"/>
</dbReference>
<comment type="similarity">
    <text evidence="2 6">Belongs to the glycosyl hydrolase 42 family.</text>
</comment>
<evidence type="ECO:0000256" key="6">
    <source>
        <dbReference type="PIRNR" id="PIRNR001084"/>
    </source>
</evidence>
<dbReference type="InterPro" id="IPR013738">
    <property type="entry name" value="Beta_galactosidase_Trimer"/>
</dbReference>
<evidence type="ECO:0000313" key="14">
    <source>
        <dbReference type="Proteomes" id="UP000245202"/>
    </source>
</evidence>
<dbReference type="Pfam" id="PF02449">
    <property type="entry name" value="Glyco_hydro_42"/>
    <property type="match status" value="1"/>
</dbReference>
<feature type="active site" description="Nucleophile" evidence="7">
    <location>
        <position position="313"/>
    </location>
</feature>
<evidence type="ECO:0000259" key="11">
    <source>
        <dbReference type="Pfam" id="PF08532"/>
    </source>
</evidence>
<keyword evidence="9" id="KW-0862">Zinc</keyword>
<feature type="binding site" evidence="8">
    <location>
        <position position="321"/>
    </location>
    <ligand>
        <name>substrate</name>
    </ligand>
</feature>
<dbReference type="InterPro" id="IPR013780">
    <property type="entry name" value="Glyco_hydro_b"/>
</dbReference>
<evidence type="ECO:0000256" key="5">
    <source>
        <dbReference type="ARBA" id="ARBA00023295"/>
    </source>
</evidence>
<dbReference type="EC" id="3.2.1.23" evidence="3 6"/>
<dbReference type="InterPro" id="IPR013529">
    <property type="entry name" value="Glyco_hydro_42_N"/>
</dbReference>
<dbReference type="Proteomes" id="UP000245202">
    <property type="component" value="Unassembled WGS sequence"/>
</dbReference>
<evidence type="ECO:0000259" key="12">
    <source>
        <dbReference type="Pfam" id="PF08533"/>
    </source>
</evidence>
<feature type="binding site" evidence="9">
    <location>
        <position position="162"/>
    </location>
    <ligand>
        <name>Zn(2+)</name>
        <dbReference type="ChEBI" id="CHEBI:29105"/>
    </ligand>
</feature>
<dbReference type="Pfam" id="PF08533">
    <property type="entry name" value="Glyco_hydro_42C"/>
    <property type="match status" value="1"/>
</dbReference>
<keyword evidence="4 6" id="KW-0378">Hydrolase</keyword>
<evidence type="ECO:0000256" key="2">
    <source>
        <dbReference type="ARBA" id="ARBA00005940"/>
    </source>
</evidence>
<dbReference type="AlphaFoldDB" id="A0A2R5ETV0"/>
<dbReference type="Gene3D" id="3.20.20.80">
    <property type="entry name" value="Glycosidases"/>
    <property type="match status" value="1"/>
</dbReference>
<feature type="binding site" evidence="8">
    <location>
        <position position="111"/>
    </location>
    <ligand>
        <name>substrate</name>
    </ligand>
</feature>
<dbReference type="GO" id="GO:0009341">
    <property type="term" value="C:beta-galactosidase complex"/>
    <property type="evidence" value="ECO:0007669"/>
    <property type="project" value="InterPro"/>
</dbReference>
<accession>A0A2R5ETV0</accession>
<dbReference type="Gene3D" id="3.40.50.880">
    <property type="match status" value="1"/>
</dbReference>
<dbReference type="InterPro" id="IPR013739">
    <property type="entry name" value="Beta_galactosidase_C"/>
</dbReference>
<evidence type="ECO:0000259" key="10">
    <source>
        <dbReference type="Pfam" id="PF02449"/>
    </source>
</evidence>
<comment type="catalytic activity">
    <reaction evidence="1 6">
        <text>Hydrolysis of terminal non-reducing beta-D-galactose residues in beta-D-galactosides.</text>
        <dbReference type="EC" id="3.2.1.23"/>
    </reaction>
</comment>
<gene>
    <name evidence="13" type="ORF">PAT3040_03061</name>
</gene>
<dbReference type="SUPFAM" id="SSF51445">
    <property type="entry name" value="(Trans)glycosidases"/>
    <property type="match status" value="1"/>
</dbReference>
<feature type="active site" description="Proton donor" evidence="7">
    <location>
        <position position="150"/>
    </location>
</feature>
<dbReference type="PIRSF" id="PIRSF001084">
    <property type="entry name" value="B-galactosidase"/>
    <property type="match status" value="1"/>
</dbReference>
<feature type="domain" description="Glycoside hydrolase family 42 N-terminal" evidence="10">
    <location>
        <begin position="14"/>
        <end position="391"/>
    </location>
</feature>
<sequence length="683" mass="76911">MISAKKPKIWYGGDYNPDQWEKEVWDEDLRLFKLAGIDVATLNVFAWAKNQPAEDTYDFGWLDEMMDKLHANGVGVCLATSTAAHPAWMARKYPDVLQVDFNGNKRKFGGRHNSCPNSPTFRKYSARMAEKLAERYKDHPALLIWHINNEYGGAGNCYCDNCEAAFREWAKARYGTLEALNRAWNTGFWGHTFHDWEDIVLPSGRSEEWQGANGRTETNFQGISLDYIRFHSDSLLDCYKLEYDAVKKHTPDIPVTTNLMGAFKKLDYHKWAKHMDVVSWDNYPRFDTPHSYTGMMHDLMRGLKDGQPFMLMEQTPSQQNWQPYNSLKRPGVMRLWSYQAVARGADTILFFQLRRSIGACEKYHGAVIEHVGHEHTRVFRECAQLGAELGELGETLLDARVEAKVAILFDWENWWAVEMSSGPTIALRYVDEAHKFYDALYRAGIAVDVVSVEADLSGYDLVIAPVLYMVKQGVAAKLEQFTQNGGTLITTFFSGIVDENDRVKTGGYPGELRKLLGIWAEEIDALLPTQSNRIMPADGADGLKQEYECAMICDLIHSEGAEVKAVYGDDFYAGMPALTVNKFGAGEAWYMATSPEALFLQDWLTQLCADRGIAPLIPSVPDGVETTVRSKEGQSYLFVLNHNADAAQVNLGNRSGVELLSGRELSGSTELGGRDVWIIKLQG</sequence>
<dbReference type="InterPro" id="IPR017853">
    <property type="entry name" value="GH"/>
</dbReference>
<proteinExistence type="inferred from homology"/>
<dbReference type="Gene3D" id="2.60.40.1180">
    <property type="entry name" value="Golgi alpha-mannosidase II"/>
    <property type="match status" value="1"/>
</dbReference>
<feature type="binding site" evidence="9">
    <location>
        <position position="159"/>
    </location>
    <ligand>
        <name>Zn(2+)</name>
        <dbReference type="ChEBI" id="CHEBI:29105"/>
    </ligand>
</feature>
<feature type="domain" description="Beta-galactosidase C-terminal" evidence="12">
    <location>
        <begin position="623"/>
        <end position="680"/>
    </location>
</feature>
<feature type="binding site" evidence="9">
    <location>
        <position position="157"/>
    </location>
    <ligand>
        <name>Zn(2+)</name>
        <dbReference type="ChEBI" id="CHEBI:29105"/>
    </ligand>
</feature>